<proteinExistence type="predicted"/>
<dbReference type="PANTHER" id="PTHR43479">
    <property type="entry name" value="ACREF/ENVCD OPERON REPRESSOR-RELATED"/>
    <property type="match status" value="1"/>
</dbReference>
<dbReference type="GO" id="GO:0003677">
    <property type="term" value="F:DNA binding"/>
    <property type="evidence" value="ECO:0007669"/>
    <property type="project" value="UniProtKB-UniRule"/>
</dbReference>
<dbReference type="InterPro" id="IPR009057">
    <property type="entry name" value="Homeodomain-like_sf"/>
</dbReference>
<keyword evidence="5" id="KW-1185">Reference proteome</keyword>
<dbReference type="InterPro" id="IPR050624">
    <property type="entry name" value="HTH-type_Tx_Regulator"/>
</dbReference>
<dbReference type="InterPro" id="IPR023772">
    <property type="entry name" value="DNA-bd_HTH_TetR-type_CS"/>
</dbReference>
<protein>
    <submittedName>
        <fullName evidence="4">TetR/AcrR family transcriptional regulator</fullName>
    </submittedName>
</protein>
<evidence type="ECO:0000313" key="4">
    <source>
        <dbReference type="EMBL" id="QQO09923.1"/>
    </source>
</evidence>
<feature type="DNA-binding region" description="H-T-H motif" evidence="2">
    <location>
        <begin position="26"/>
        <end position="45"/>
    </location>
</feature>
<dbReference type="Proteomes" id="UP000595917">
    <property type="component" value="Chromosome"/>
</dbReference>
<evidence type="ECO:0000256" key="2">
    <source>
        <dbReference type="PROSITE-ProRule" id="PRU00335"/>
    </source>
</evidence>
<evidence type="ECO:0000259" key="3">
    <source>
        <dbReference type="PROSITE" id="PS50977"/>
    </source>
</evidence>
<dbReference type="EMBL" id="CP067089">
    <property type="protein sequence ID" value="QQO09923.1"/>
    <property type="molecule type" value="Genomic_DNA"/>
</dbReference>
<evidence type="ECO:0000256" key="1">
    <source>
        <dbReference type="ARBA" id="ARBA00023125"/>
    </source>
</evidence>
<dbReference type="KEGG" id="bhc:JFL75_03150"/>
<dbReference type="InterPro" id="IPR001647">
    <property type="entry name" value="HTH_TetR"/>
</dbReference>
<reference evidence="4" key="1">
    <citation type="submission" date="2021-01" db="EMBL/GenBank/DDBJ databases">
        <title>Description of Breznakiella homolactica.</title>
        <authorList>
            <person name="Song Y."/>
            <person name="Brune A."/>
        </authorList>
    </citation>
    <scope>NUCLEOTIDE SEQUENCE</scope>
    <source>
        <strain evidence="4">RmG30</strain>
    </source>
</reference>
<feature type="domain" description="HTH tetR-type" evidence="3">
    <location>
        <begin position="3"/>
        <end position="63"/>
    </location>
</feature>
<dbReference type="Gene3D" id="1.10.357.10">
    <property type="entry name" value="Tetracycline Repressor, domain 2"/>
    <property type="match status" value="1"/>
</dbReference>
<gene>
    <name evidence="4" type="ORF">JFL75_03150</name>
</gene>
<dbReference type="RefSeq" id="WP_215627227.1">
    <property type="nucleotide sequence ID" value="NZ_CP067089.2"/>
</dbReference>
<keyword evidence="1 2" id="KW-0238">DNA-binding</keyword>
<accession>A0A7T7XP68</accession>
<sequence>MRKDTKNEIIKTAKKLFNEYGFNEVSIGDIAATLGISKGNLTYYFKKKEDIIETIILENPRVETSKIPSSLLELDAFFYNIQKVIQDNAFYFWHYTQLSQISPEIEKKQQEIFRHNFSTLHKAFFSLREAKLLIEEHFKDEYLFLIDSILLSASYWVPFCKLKNAKLTDLSFQHYIWSMVYPLLTAKGRNEFLLIHPKILYTDKK</sequence>
<dbReference type="PANTHER" id="PTHR43479:SF11">
    <property type="entry name" value="ACREF_ENVCD OPERON REPRESSOR-RELATED"/>
    <property type="match status" value="1"/>
</dbReference>
<dbReference type="PROSITE" id="PS50977">
    <property type="entry name" value="HTH_TETR_2"/>
    <property type="match status" value="1"/>
</dbReference>
<dbReference type="PROSITE" id="PS01081">
    <property type="entry name" value="HTH_TETR_1"/>
    <property type="match status" value="1"/>
</dbReference>
<dbReference type="InterPro" id="IPR025722">
    <property type="entry name" value="TetR"/>
</dbReference>
<organism evidence="4 5">
    <name type="scientific">Breznakiella homolactica</name>
    <dbReference type="NCBI Taxonomy" id="2798577"/>
    <lineage>
        <taxon>Bacteria</taxon>
        <taxon>Pseudomonadati</taxon>
        <taxon>Spirochaetota</taxon>
        <taxon>Spirochaetia</taxon>
        <taxon>Spirochaetales</taxon>
        <taxon>Breznakiellaceae</taxon>
        <taxon>Breznakiella</taxon>
    </lineage>
</organism>
<dbReference type="Pfam" id="PF13972">
    <property type="entry name" value="TetR"/>
    <property type="match status" value="1"/>
</dbReference>
<evidence type="ECO:0000313" key="5">
    <source>
        <dbReference type="Proteomes" id="UP000595917"/>
    </source>
</evidence>
<dbReference type="AlphaFoldDB" id="A0A7T7XP68"/>
<dbReference type="SUPFAM" id="SSF46689">
    <property type="entry name" value="Homeodomain-like"/>
    <property type="match status" value="1"/>
</dbReference>
<name>A0A7T7XP68_9SPIR</name>
<dbReference type="PRINTS" id="PR00455">
    <property type="entry name" value="HTHTETR"/>
</dbReference>
<dbReference type="Pfam" id="PF00440">
    <property type="entry name" value="TetR_N"/>
    <property type="match status" value="1"/>
</dbReference>